<evidence type="ECO:0000313" key="2">
    <source>
        <dbReference type="Proteomes" id="UP001177021"/>
    </source>
</evidence>
<protein>
    <submittedName>
        <fullName evidence="1">Uncharacterized protein</fullName>
    </submittedName>
</protein>
<reference evidence="1" key="1">
    <citation type="submission" date="2023-10" db="EMBL/GenBank/DDBJ databases">
        <authorList>
            <person name="Rodriguez Cubillos JULIANA M."/>
            <person name="De Vega J."/>
        </authorList>
    </citation>
    <scope>NUCLEOTIDE SEQUENCE</scope>
</reference>
<name>A0ACB0M723_TRIPR</name>
<accession>A0ACB0M723</accession>
<dbReference type="Proteomes" id="UP001177021">
    <property type="component" value="Unassembled WGS sequence"/>
</dbReference>
<evidence type="ECO:0000313" key="1">
    <source>
        <dbReference type="EMBL" id="CAJ2677692.1"/>
    </source>
</evidence>
<proteinExistence type="predicted"/>
<organism evidence="1 2">
    <name type="scientific">Trifolium pratense</name>
    <name type="common">Red clover</name>
    <dbReference type="NCBI Taxonomy" id="57577"/>
    <lineage>
        <taxon>Eukaryota</taxon>
        <taxon>Viridiplantae</taxon>
        <taxon>Streptophyta</taxon>
        <taxon>Embryophyta</taxon>
        <taxon>Tracheophyta</taxon>
        <taxon>Spermatophyta</taxon>
        <taxon>Magnoliopsida</taxon>
        <taxon>eudicotyledons</taxon>
        <taxon>Gunneridae</taxon>
        <taxon>Pentapetalae</taxon>
        <taxon>rosids</taxon>
        <taxon>fabids</taxon>
        <taxon>Fabales</taxon>
        <taxon>Fabaceae</taxon>
        <taxon>Papilionoideae</taxon>
        <taxon>50 kb inversion clade</taxon>
        <taxon>NPAAA clade</taxon>
        <taxon>Hologalegina</taxon>
        <taxon>IRL clade</taxon>
        <taxon>Trifolieae</taxon>
        <taxon>Trifolium</taxon>
    </lineage>
</organism>
<gene>
    <name evidence="1" type="ORF">MILVUS5_LOCUS40141</name>
</gene>
<sequence length="222" mass="25849">MAHNTSSDSDDEIAKSRPMIFSHEKPIHEILGGGKVADLLLWRDRNVSAAILLGISTIWFLFEVVEYNLVTFLCHTSITTMLAIYLWSTLADILKWNGPQFLESILEESLFKDLAFIIHRRLNQLLRIFLHISCGTDLPLFLLVIVSLYILSVIGTFFDFINLLYIGFLCIQTLPIVYDRYEEEINNLGGHMIVDLRRKYRWFKKRYLNKIPRGPLKEKKIT</sequence>
<comment type="caution">
    <text evidence="1">The sequence shown here is derived from an EMBL/GenBank/DDBJ whole genome shotgun (WGS) entry which is preliminary data.</text>
</comment>
<dbReference type="EMBL" id="CASHSV030000823">
    <property type="protein sequence ID" value="CAJ2677692.1"/>
    <property type="molecule type" value="Genomic_DNA"/>
</dbReference>
<keyword evidence="2" id="KW-1185">Reference proteome</keyword>